<dbReference type="CDD" id="cd05474">
    <property type="entry name" value="SAP_like"/>
    <property type="match status" value="1"/>
</dbReference>
<keyword evidence="4 8" id="KW-0064">Aspartyl protease</keyword>
<evidence type="ECO:0000256" key="2">
    <source>
        <dbReference type="ARBA" id="ARBA00022670"/>
    </source>
</evidence>
<dbReference type="GO" id="GO:0006508">
    <property type="term" value="P:proteolysis"/>
    <property type="evidence" value="ECO:0007669"/>
    <property type="project" value="UniProtKB-KW"/>
</dbReference>
<keyword evidence="2 8" id="KW-0645">Protease</keyword>
<dbReference type="PRINTS" id="PR00792">
    <property type="entry name" value="PEPSIN"/>
</dbReference>
<dbReference type="InterPro" id="IPR021109">
    <property type="entry name" value="Peptidase_aspartic_dom_sf"/>
</dbReference>
<evidence type="ECO:0000256" key="9">
    <source>
        <dbReference type="SAM" id="MobiDB-lite"/>
    </source>
</evidence>
<sequence length="509" mass="54141">MASSIYHTIIFFLLLTLTLAQVRIPITRKIHLPQPAFSRRFSTRASISGSLANDLTQASYVISIKVGTPPQDIDLIVDTGSSDTWLITNTANSCTGFGLEHLNKTETLPCITPYNPHTSSSMNGNVTTDTFLIEYMDGRKSKGSYIADTFTMGNATVQSLQMGLASTTDIRTGTLGLGYSINVASNTIYPNIIDELVSQKLINTRAYSLYLDSADSSTGYILFGAVDTSKFAGELVGIDIVPQPYWNGSVLYSLFAIELVGLGITDQQGKTTNFTSSPQAVLLDSGTSIMTLPPELTSVIFKYFSAYDDTNSTGNVYLPCSLLNTSSDLTMNYLFSSSSVSATIKIPLSELIFPLSNPIYTPWPNVPMPDLPYSDDVCAFGIQTGAPDNYFLGDTFLRSAYVVYDLEHNQIGIAQADFDSNGSDENIVELNAGQPAVLALSSAITSASASTTEAASPTTSGSQISGTSAAAKPTETKKSGGAVLKSENINLGVLGCVIMGGLIFSGGIV</sequence>
<dbReference type="EMBL" id="CAJHIA010000017">
    <property type="protein sequence ID" value="CAD6446125.1"/>
    <property type="molecule type" value="Genomic_DNA"/>
</dbReference>
<feature type="compositionally biased region" description="Low complexity" evidence="9">
    <location>
        <begin position="451"/>
        <end position="462"/>
    </location>
</feature>
<dbReference type="InterPro" id="IPR033876">
    <property type="entry name" value="SAP-like"/>
</dbReference>
<keyword evidence="13" id="KW-1185">Reference proteome</keyword>
<gene>
    <name evidence="12" type="ORF">SCLTRI_LOCUS5838</name>
</gene>
<evidence type="ECO:0000256" key="6">
    <source>
        <dbReference type="PIRSR" id="PIRSR601461-1"/>
    </source>
</evidence>
<evidence type="ECO:0000256" key="5">
    <source>
        <dbReference type="ARBA" id="ARBA00022801"/>
    </source>
</evidence>
<dbReference type="PANTHER" id="PTHR47966">
    <property type="entry name" value="BETA-SITE APP-CLEAVING ENZYME, ISOFORM A-RELATED"/>
    <property type="match status" value="1"/>
</dbReference>
<accession>A0A8H2ZR47</accession>
<dbReference type="InterPro" id="IPR001461">
    <property type="entry name" value="Aspartic_peptidase_A1"/>
</dbReference>
<feature type="region of interest" description="Disordered" evidence="9">
    <location>
        <begin position="451"/>
        <end position="477"/>
    </location>
</feature>
<feature type="active site" evidence="6">
    <location>
        <position position="284"/>
    </location>
</feature>
<dbReference type="OrthoDB" id="771136at2759"/>
<keyword evidence="5 8" id="KW-0378">Hydrolase</keyword>
<dbReference type="PROSITE" id="PS00141">
    <property type="entry name" value="ASP_PROTEASE"/>
    <property type="match status" value="2"/>
</dbReference>
<dbReference type="InterPro" id="IPR033121">
    <property type="entry name" value="PEPTIDASE_A1"/>
</dbReference>
<reference evidence="12" key="1">
    <citation type="submission" date="2020-10" db="EMBL/GenBank/DDBJ databases">
        <authorList>
            <person name="Kusch S."/>
        </authorList>
    </citation>
    <scope>NUCLEOTIDE SEQUENCE</scope>
    <source>
        <strain evidence="12">SwB9</strain>
    </source>
</reference>
<evidence type="ECO:0000256" key="8">
    <source>
        <dbReference type="RuleBase" id="RU000454"/>
    </source>
</evidence>
<keyword evidence="3 10" id="KW-0732">Signal</keyword>
<keyword evidence="7" id="KW-1015">Disulfide bond</keyword>
<comment type="similarity">
    <text evidence="1 8">Belongs to the peptidase A1 family.</text>
</comment>
<evidence type="ECO:0000256" key="7">
    <source>
        <dbReference type="PIRSR" id="PIRSR601461-2"/>
    </source>
</evidence>
<feature type="domain" description="Peptidase A1" evidence="11">
    <location>
        <begin position="60"/>
        <end position="414"/>
    </location>
</feature>
<name>A0A8H2ZR47_9HELO</name>
<evidence type="ECO:0000256" key="10">
    <source>
        <dbReference type="SAM" id="SignalP"/>
    </source>
</evidence>
<evidence type="ECO:0000313" key="13">
    <source>
        <dbReference type="Proteomes" id="UP000624404"/>
    </source>
</evidence>
<protein>
    <submittedName>
        <fullName evidence="12">Fc074e90-fa38-44f9-ac85-10aa7000ac5a</fullName>
    </submittedName>
</protein>
<dbReference type="InterPro" id="IPR001969">
    <property type="entry name" value="Aspartic_peptidase_AS"/>
</dbReference>
<dbReference type="PROSITE" id="PS51767">
    <property type="entry name" value="PEPTIDASE_A1"/>
    <property type="match status" value="1"/>
</dbReference>
<dbReference type="PANTHER" id="PTHR47966:SF65">
    <property type="entry name" value="ASPARTIC-TYPE ENDOPEPTIDASE"/>
    <property type="match status" value="1"/>
</dbReference>
<organism evidence="12 13">
    <name type="scientific">Sclerotinia trifoliorum</name>
    <dbReference type="NCBI Taxonomy" id="28548"/>
    <lineage>
        <taxon>Eukaryota</taxon>
        <taxon>Fungi</taxon>
        <taxon>Dikarya</taxon>
        <taxon>Ascomycota</taxon>
        <taxon>Pezizomycotina</taxon>
        <taxon>Leotiomycetes</taxon>
        <taxon>Helotiales</taxon>
        <taxon>Sclerotiniaceae</taxon>
        <taxon>Sclerotinia</taxon>
    </lineage>
</organism>
<feature type="active site" evidence="6">
    <location>
        <position position="78"/>
    </location>
</feature>
<dbReference type="Gene3D" id="2.40.70.10">
    <property type="entry name" value="Acid Proteases"/>
    <property type="match status" value="2"/>
</dbReference>
<feature type="disulfide bond" evidence="7">
    <location>
        <begin position="320"/>
        <end position="378"/>
    </location>
</feature>
<evidence type="ECO:0000256" key="3">
    <source>
        <dbReference type="ARBA" id="ARBA00022729"/>
    </source>
</evidence>
<comment type="caution">
    <text evidence="12">The sequence shown here is derived from an EMBL/GenBank/DDBJ whole genome shotgun (WGS) entry which is preliminary data.</text>
</comment>
<dbReference type="SUPFAM" id="SSF50630">
    <property type="entry name" value="Acid proteases"/>
    <property type="match status" value="1"/>
</dbReference>
<feature type="signal peptide" evidence="10">
    <location>
        <begin position="1"/>
        <end position="20"/>
    </location>
</feature>
<evidence type="ECO:0000256" key="1">
    <source>
        <dbReference type="ARBA" id="ARBA00007447"/>
    </source>
</evidence>
<dbReference type="Proteomes" id="UP000624404">
    <property type="component" value="Unassembled WGS sequence"/>
</dbReference>
<proteinExistence type="inferred from homology"/>
<dbReference type="Pfam" id="PF00026">
    <property type="entry name" value="Asp"/>
    <property type="match status" value="1"/>
</dbReference>
<dbReference type="AlphaFoldDB" id="A0A8H2ZR47"/>
<evidence type="ECO:0000259" key="11">
    <source>
        <dbReference type="PROSITE" id="PS51767"/>
    </source>
</evidence>
<dbReference type="GO" id="GO:0004190">
    <property type="term" value="F:aspartic-type endopeptidase activity"/>
    <property type="evidence" value="ECO:0007669"/>
    <property type="project" value="UniProtKB-KW"/>
</dbReference>
<feature type="chain" id="PRO_5034832528" evidence="10">
    <location>
        <begin position="21"/>
        <end position="509"/>
    </location>
</feature>
<evidence type="ECO:0000313" key="12">
    <source>
        <dbReference type="EMBL" id="CAD6446125.1"/>
    </source>
</evidence>
<evidence type="ECO:0000256" key="4">
    <source>
        <dbReference type="ARBA" id="ARBA00022750"/>
    </source>
</evidence>